<dbReference type="EMBL" id="JBHFNS010000018">
    <property type="protein sequence ID" value="MFB2934219.1"/>
    <property type="molecule type" value="Genomic_DNA"/>
</dbReference>
<dbReference type="Proteomes" id="UP001576776">
    <property type="component" value="Unassembled WGS sequence"/>
</dbReference>
<protein>
    <submittedName>
        <fullName evidence="2">Uncharacterized protein</fullName>
    </submittedName>
</protein>
<name>A0ABV4Y5Y4_9CYAN</name>
<keyword evidence="3" id="KW-1185">Reference proteome</keyword>
<reference evidence="2 3" key="1">
    <citation type="submission" date="2024-09" db="EMBL/GenBank/DDBJ databases">
        <title>Floridaenema gen nov. (Aerosakkonemataceae, Aerosakkonematales ord. nov., Cyanobacteria) from benthic tropical and subtropical fresh waters, with the description of four new species.</title>
        <authorList>
            <person name="Moretto J.A."/>
            <person name="Berthold D.E."/>
            <person name="Lefler F.W."/>
            <person name="Huang I.-S."/>
            <person name="Laughinghouse H. IV."/>
        </authorList>
    </citation>
    <scope>NUCLEOTIDE SEQUENCE [LARGE SCALE GENOMIC DNA]</scope>
    <source>
        <strain evidence="2 3">BLCC-F154</strain>
    </source>
</reference>
<dbReference type="RefSeq" id="WP_413255748.1">
    <property type="nucleotide sequence ID" value="NZ_JBHFNS010000018.1"/>
</dbReference>
<evidence type="ECO:0000256" key="1">
    <source>
        <dbReference type="SAM" id="MobiDB-lite"/>
    </source>
</evidence>
<accession>A0ABV4Y5Y4</accession>
<comment type="caution">
    <text evidence="2">The sequence shown here is derived from an EMBL/GenBank/DDBJ whole genome shotgun (WGS) entry which is preliminary data.</text>
</comment>
<gene>
    <name evidence="2" type="ORF">ACE1B6_02990</name>
</gene>
<organism evidence="2 3">
    <name type="scientific">Floridaenema fluviatile BLCC-F154</name>
    <dbReference type="NCBI Taxonomy" id="3153640"/>
    <lineage>
        <taxon>Bacteria</taxon>
        <taxon>Bacillati</taxon>
        <taxon>Cyanobacteriota</taxon>
        <taxon>Cyanophyceae</taxon>
        <taxon>Oscillatoriophycideae</taxon>
        <taxon>Aerosakkonematales</taxon>
        <taxon>Aerosakkonemataceae</taxon>
        <taxon>Floridanema</taxon>
        <taxon>Floridanema fluviatile</taxon>
    </lineage>
</organism>
<proteinExistence type="predicted"/>
<feature type="region of interest" description="Disordered" evidence="1">
    <location>
        <begin position="1"/>
        <end position="20"/>
    </location>
</feature>
<evidence type="ECO:0000313" key="2">
    <source>
        <dbReference type="EMBL" id="MFB2934219.1"/>
    </source>
</evidence>
<evidence type="ECO:0000313" key="3">
    <source>
        <dbReference type="Proteomes" id="UP001576776"/>
    </source>
</evidence>
<sequence>MMDSNQINQLETESAQTSESKFPVEIIVSLATGPLLLGVLCGKASLKFLQALGEASEEVFRGDRLPVLQFPKVESEGD</sequence>